<feature type="domain" description="EF-hand" evidence="6">
    <location>
        <begin position="76"/>
        <end position="111"/>
    </location>
</feature>
<feature type="domain" description="EF-hand" evidence="6">
    <location>
        <begin position="9"/>
        <end position="44"/>
    </location>
</feature>
<gene>
    <name evidence="8 9 10" type="primary">LOC108558934</name>
</gene>
<dbReference type="InterPro" id="IPR002048">
    <property type="entry name" value="EF_hand_dom"/>
</dbReference>
<dbReference type="PANTHER" id="PTHR46212">
    <property type="entry name" value="PEFLIN"/>
    <property type="match status" value="1"/>
</dbReference>
<keyword evidence="2" id="KW-0963">Cytoplasm</keyword>
<reference evidence="8 9" key="1">
    <citation type="submission" date="2025-05" db="UniProtKB">
        <authorList>
            <consortium name="RefSeq"/>
        </authorList>
    </citation>
    <scope>IDENTIFICATION</scope>
    <source>
        <tissue evidence="8 9">Whole Larva</tissue>
    </source>
</reference>
<dbReference type="RefSeq" id="XP_017771513.1">
    <property type="nucleotide sequence ID" value="XM_017916024.1"/>
</dbReference>
<dbReference type="Proteomes" id="UP000695000">
    <property type="component" value="Unplaced"/>
</dbReference>
<dbReference type="SMART" id="SM00054">
    <property type="entry name" value="EFh"/>
    <property type="match status" value="3"/>
</dbReference>
<evidence type="ECO:0000256" key="3">
    <source>
        <dbReference type="ARBA" id="ARBA00022723"/>
    </source>
</evidence>
<evidence type="ECO:0000313" key="9">
    <source>
        <dbReference type="RefSeq" id="XP_017771513.1"/>
    </source>
</evidence>
<dbReference type="Gene3D" id="1.10.238.10">
    <property type="entry name" value="EF-hand"/>
    <property type="match status" value="1"/>
</dbReference>
<keyword evidence="4" id="KW-0677">Repeat</keyword>
<evidence type="ECO:0000313" key="10">
    <source>
        <dbReference type="RefSeq" id="XP_017771514.1"/>
    </source>
</evidence>
<evidence type="ECO:0000313" key="8">
    <source>
        <dbReference type="RefSeq" id="XP_017771512.1"/>
    </source>
</evidence>
<dbReference type="RefSeq" id="XP_017771514.1">
    <property type="nucleotide sequence ID" value="XM_017916025.1"/>
</dbReference>
<keyword evidence="5" id="KW-0106">Calcium</keyword>
<name>A0ABM1MAB3_NICVS</name>
<dbReference type="SUPFAM" id="SSF47473">
    <property type="entry name" value="EF-hand"/>
    <property type="match status" value="1"/>
</dbReference>
<proteinExistence type="predicted"/>
<evidence type="ECO:0000256" key="4">
    <source>
        <dbReference type="ARBA" id="ARBA00022737"/>
    </source>
</evidence>
<dbReference type="PANTHER" id="PTHR46212:SF3">
    <property type="entry name" value="GH27120P"/>
    <property type="match status" value="1"/>
</dbReference>
<evidence type="ECO:0000259" key="6">
    <source>
        <dbReference type="PROSITE" id="PS50222"/>
    </source>
</evidence>
<evidence type="ECO:0000313" key="7">
    <source>
        <dbReference type="Proteomes" id="UP000695000"/>
    </source>
</evidence>
<organism evidence="7 9">
    <name type="scientific">Nicrophorus vespilloides</name>
    <name type="common">Boreal carrion beetle</name>
    <dbReference type="NCBI Taxonomy" id="110193"/>
    <lineage>
        <taxon>Eukaryota</taxon>
        <taxon>Metazoa</taxon>
        <taxon>Ecdysozoa</taxon>
        <taxon>Arthropoda</taxon>
        <taxon>Hexapoda</taxon>
        <taxon>Insecta</taxon>
        <taxon>Pterygota</taxon>
        <taxon>Neoptera</taxon>
        <taxon>Endopterygota</taxon>
        <taxon>Coleoptera</taxon>
        <taxon>Polyphaga</taxon>
        <taxon>Staphyliniformia</taxon>
        <taxon>Silphidae</taxon>
        <taxon>Nicrophorinae</taxon>
        <taxon>Nicrophorus</taxon>
    </lineage>
</organism>
<dbReference type="InterPro" id="IPR018247">
    <property type="entry name" value="EF_Hand_1_Ca_BS"/>
</dbReference>
<evidence type="ECO:0000256" key="1">
    <source>
        <dbReference type="ARBA" id="ARBA00004496"/>
    </source>
</evidence>
<evidence type="ECO:0000256" key="5">
    <source>
        <dbReference type="ARBA" id="ARBA00022837"/>
    </source>
</evidence>
<dbReference type="Pfam" id="PF13499">
    <property type="entry name" value="EF-hand_7"/>
    <property type="match status" value="2"/>
</dbReference>
<comment type="subcellular location">
    <subcellularLocation>
        <location evidence="1">Cytoplasm</location>
    </subcellularLocation>
</comment>
<accession>A0ABM1MAB3</accession>
<keyword evidence="7" id="KW-1185">Reference proteome</keyword>
<dbReference type="RefSeq" id="XP_017771512.1">
    <property type="nucleotide sequence ID" value="XM_017916023.1"/>
</dbReference>
<dbReference type="InterPro" id="IPR011992">
    <property type="entry name" value="EF-hand-dom_pair"/>
</dbReference>
<keyword evidence="3" id="KW-0479">Metal-binding</keyword>
<evidence type="ECO:0000256" key="2">
    <source>
        <dbReference type="ARBA" id="ARBA00022490"/>
    </source>
</evidence>
<dbReference type="GeneID" id="108558934"/>
<dbReference type="PROSITE" id="PS00018">
    <property type="entry name" value="EF_HAND_1"/>
    <property type="match status" value="2"/>
</dbReference>
<dbReference type="PROSITE" id="PS50222">
    <property type="entry name" value="EF_HAND_2"/>
    <property type="match status" value="2"/>
</dbReference>
<protein>
    <submittedName>
        <fullName evidence="8 9">Peflin-like isoform X1</fullName>
    </submittedName>
</protein>
<sequence length="178" mass="20357">MQSQEYNQGVQAEVQQLFTHVDKDRSGKISQRELQAALITAQGSNFSDTACNLMISMFDHDRSGTIDVHEFQLLYSYINQWLAVFRSCDKDQTGHIEEGELSHALQQMGFRFTPEFVNFLIKKSDLQNHKQMSVDQFIVICVQIQKFTDAFRAHDTGYTGVITLGFEEFLGIVLNCSM</sequence>
<dbReference type="InterPro" id="IPR051426">
    <property type="entry name" value="Peflin/Sorcin_CaBP"/>
</dbReference>